<evidence type="ECO:0000256" key="1">
    <source>
        <dbReference type="SAM" id="MobiDB-lite"/>
    </source>
</evidence>
<dbReference type="AlphaFoldDB" id="A0A1H6F8Y4"/>
<reference evidence="2 3" key="1">
    <citation type="submission" date="2016-10" db="EMBL/GenBank/DDBJ databases">
        <authorList>
            <person name="de Groot N.N."/>
        </authorList>
    </citation>
    <scope>NUCLEOTIDE SEQUENCE [LARGE SCALE GENOMIC DNA]</scope>
    <source>
        <strain evidence="2">MBHS1</strain>
    </source>
</reference>
<evidence type="ECO:0000313" key="3">
    <source>
        <dbReference type="Proteomes" id="UP000236724"/>
    </source>
</evidence>
<protein>
    <submittedName>
        <fullName evidence="2">Uncharacterized protein</fullName>
    </submittedName>
</protein>
<feature type="compositionally biased region" description="Low complexity" evidence="1">
    <location>
        <begin position="63"/>
        <end position="72"/>
    </location>
</feature>
<dbReference type="Proteomes" id="UP000236724">
    <property type="component" value="Unassembled WGS sequence"/>
</dbReference>
<organism evidence="2 3">
    <name type="scientific">Candidatus Venteria ishoeyi</name>
    <dbReference type="NCBI Taxonomy" id="1899563"/>
    <lineage>
        <taxon>Bacteria</taxon>
        <taxon>Pseudomonadati</taxon>
        <taxon>Pseudomonadota</taxon>
        <taxon>Gammaproteobacteria</taxon>
        <taxon>Thiotrichales</taxon>
        <taxon>Thiotrichaceae</taxon>
        <taxon>Venteria</taxon>
    </lineage>
</organism>
<dbReference type="EMBL" id="FMSV02000500">
    <property type="protein sequence ID" value="SEH06597.1"/>
    <property type="molecule type" value="Genomic_DNA"/>
</dbReference>
<dbReference type="RefSeq" id="WP_103920354.1">
    <property type="nucleotide sequence ID" value="NZ_FMSV02000500.1"/>
</dbReference>
<feature type="region of interest" description="Disordered" evidence="1">
    <location>
        <begin position="35"/>
        <end position="82"/>
    </location>
</feature>
<proteinExistence type="predicted"/>
<feature type="compositionally biased region" description="Polar residues" evidence="1">
    <location>
        <begin position="51"/>
        <end position="62"/>
    </location>
</feature>
<evidence type="ECO:0000313" key="2">
    <source>
        <dbReference type="EMBL" id="SEH06597.1"/>
    </source>
</evidence>
<gene>
    <name evidence="2" type="ORF">MBHS_02461</name>
</gene>
<sequence length="284" mass="31511">MNQQINRADLLNCLDKLGLDAQSQNTPRIARLFGLQQPAEKQNKKTPAISAPNNGSSGSHAGTSSPTETTSSGCDDNDGLTPHAVQSYQAREPLPQDYSQEPAWLQNAKPLAQTPNPNPDVAPLHLAPLSPWSRLWPVLRRVLGQLHDTSQPDLSSLLPILAQGQALCRMPWQQRLSWVRAWVIIDADERLLPFWRDFLQLRQQLLRLRGSRGLHIQHLQCSPYECLQNKLPPAGTPVLIVSNLGLYDIRETPGKTLQAWQTLGKQFTCAGLQAVCLLPCAPQQ</sequence>
<accession>A0A1H6F8Y4</accession>
<name>A0A1H6F8Y4_9GAMM</name>
<keyword evidence="3" id="KW-1185">Reference proteome</keyword>